<dbReference type="EC" id="1.1.1.6" evidence="4"/>
<dbReference type="SUPFAM" id="SSF56796">
    <property type="entry name" value="Dehydroquinate synthase-like"/>
    <property type="match status" value="1"/>
</dbReference>
<proteinExistence type="predicted"/>
<evidence type="ECO:0000259" key="3">
    <source>
        <dbReference type="Pfam" id="PF00465"/>
    </source>
</evidence>
<evidence type="ECO:0000256" key="1">
    <source>
        <dbReference type="ARBA" id="ARBA00022723"/>
    </source>
</evidence>
<dbReference type="GO" id="GO:0046872">
    <property type="term" value="F:metal ion binding"/>
    <property type="evidence" value="ECO:0007669"/>
    <property type="project" value="UniProtKB-KW"/>
</dbReference>
<accession>A0A379SH75</accession>
<dbReference type="Pfam" id="PF00465">
    <property type="entry name" value="Fe-ADH"/>
    <property type="match status" value="1"/>
</dbReference>
<keyword evidence="2 4" id="KW-0560">Oxidoreductase</keyword>
<dbReference type="InterPro" id="IPR001670">
    <property type="entry name" value="ADH_Fe/GldA"/>
</dbReference>
<dbReference type="Proteomes" id="UP000255443">
    <property type="component" value="Unassembled WGS sequence"/>
</dbReference>
<name>A0A379SH75_SALER</name>
<evidence type="ECO:0000256" key="2">
    <source>
        <dbReference type="ARBA" id="ARBA00023002"/>
    </source>
</evidence>
<sequence>MNNTEIRVVTGPANYFSHSGSLGRVTDFFTPEQLSHAVWLYGERAITAARPYLPEAFECAGAKHLRFTGHCSEGHVAQLAHACGNDRQVVIGVGGGALLDTAKALAHRLTPAVCPLSRRSRRPAPPGHRFPSGITTRDRRCSSKFLMMPIFWCWSNHALFCRRPMTICWLALAIRWRNGMKPLYLRRSLKHCH</sequence>
<dbReference type="PANTHER" id="PTHR43616:SF3">
    <property type="entry name" value="HYDROXYCARBOXYLATE DEHYDROGENASE A"/>
    <property type="match status" value="1"/>
</dbReference>
<dbReference type="GO" id="GO:0008888">
    <property type="term" value="F:glycerol dehydrogenase (NAD+) activity"/>
    <property type="evidence" value="ECO:0007669"/>
    <property type="project" value="UniProtKB-EC"/>
</dbReference>
<dbReference type="AlphaFoldDB" id="A0A379SH75"/>
<dbReference type="Gene3D" id="3.40.50.1970">
    <property type="match status" value="1"/>
</dbReference>
<dbReference type="InterPro" id="IPR016205">
    <property type="entry name" value="Glycerol_DH"/>
</dbReference>
<dbReference type="PANTHER" id="PTHR43616">
    <property type="entry name" value="GLYCEROL DEHYDROGENASE"/>
    <property type="match status" value="1"/>
</dbReference>
<evidence type="ECO:0000313" key="4">
    <source>
        <dbReference type="EMBL" id="SUG28428.1"/>
    </source>
</evidence>
<feature type="domain" description="Alcohol dehydrogenase iron-type/glycerol dehydrogenase GldA" evidence="3">
    <location>
        <begin position="12"/>
        <end position="110"/>
    </location>
</feature>
<organism evidence="4 5">
    <name type="scientific">Salmonella enterica subsp. arizonae</name>
    <dbReference type="NCBI Taxonomy" id="59203"/>
    <lineage>
        <taxon>Bacteria</taxon>
        <taxon>Pseudomonadati</taxon>
        <taxon>Pseudomonadota</taxon>
        <taxon>Gammaproteobacteria</taxon>
        <taxon>Enterobacterales</taxon>
        <taxon>Enterobacteriaceae</taxon>
        <taxon>Salmonella</taxon>
    </lineage>
</organism>
<keyword evidence="1" id="KW-0479">Metal-binding</keyword>
<reference evidence="4 5" key="1">
    <citation type="submission" date="2018-06" db="EMBL/GenBank/DDBJ databases">
        <authorList>
            <consortium name="Pathogen Informatics"/>
            <person name="Doyle S."/>
        </authorList>
    </citation>
    <scope>NUCLEOTIDE SEQUENCE [LARGE SCALE GENOMIC DNA]</scope>
    <source>
        <strain evidence="4 5">NCTC7303</strain>
    </source>
</reference>
<dbReference type="EMBL" id="UGXC01000002">
    <property type="protein sequence ID" value="SUG28428.1"/>
    <property type="molecule type" value="Genomic_DNA"/>
</dbReference>
<protein>
    <submittedName>
        <fullName evidence="4">Oxidoreductase</fullName>
        <ecNumber evidence="4">1.1.1.6</ecNumber>
    </submittedName>
</protein>
<evidence type="ECO:0000313" key="5">
    <source>
        <dbReference type="Proteomes" id="UP000255443"/>
    </source>
</evidence>
<gene>
    <name evidence="4" type="primary">ybdH_2</name>
    <name evidence="4" type="ORF">NCTC7303_00552</name>
</gene>